<evidence type="ECO:0000313" key="1">
    <source>
        <dbReference type="EMBL" id="CAE7486127.1"/>
    </source>
</evidence>
<feature type="non-terminal residue" evidence="1">
    <location>
        <position position="135"/>
    </location>
</feature>
<gene>
    <name evidence="1" type="primary">litaf</name>
    <name evidence="1" type="ORF">SNEC2469_LOCUS13804</name>
</gene>
<dbReference type="EMBL" id="CAJNJA010022057">
    <property type="protein sequence ID" value="CAE7486127.1"/>
    <property type="molecule type" value="Genomic_DNA"/>
</dbReference>
<evidence type="ECO:0000313" key="2">
    <source>
        <dbReference type="Proteomes" id="UP000601435"/>
    </source>
</evidence>
<proteinExistence type="predicted"/>
<dbReference type="Proteomes" id="UP000601435">
    <property type="component" value="Unassembled WGS sequence"/>
</dbReference>
<keyword evidence="2" id="KW-1185">Reference proteome</keyword>
<dbReference type="OrthoDB" id="10411983at2759"/>
<organism evidence="1 2">
    <name type="scientific">Symbiodinium necroappetens</name>
    <dbReference type="NCBI Taxonomy" id="1628268"/>
    <lineage>
        <taxon>Eukaryota</taxon>
        <taxon>Sar</taxon>
        <taxon>Alveolata</taxon>
        <taxon>Dinophyceae</taxon>
        <taxon>Suessiales</taxon>
        <taxon>Symbiodiniaceae</taxon>
        <taxon>Symbiodinium</taxon>
    </lineage>
</organism>
<comment type="caution">
    <text evidence="1">The sequence shown here is derived from an EMBL/GenBank/DDBJ whole genome shotgun (WGS) entry which is preliminary data.</text>
</comment>
<sequence>VQRRDTAEDDSSMSMAGSHTFGRYNNFANAAHMLCRLVRRTSGNPHAIDPWTDSLCSCAERCQSCVEVLAEDWQMNLRGGVGRKPEDGWRRYFSRKQASFDAIQRICNPNDEAYQSQLGTPVDNTFDRHKGSGAG</sequence>
<protein>
    <submittedName>
        <fullName evidence="1">Litaf protein</fullName>
    </submittedName>
</protein>
<accession>A0A812SMX4</accession>
<feature type="non-terminal residue" evidence="1">
    <location>
        <position position="1"/>
    </location>
</feature>
<name>A0A812SMX4_9DINO</name>
<dbReference type="AlphaFoldDB" id="A0A812SMX4"/>
<reference evidence="1" key="1">
    <citation type="submission" date="2021-02" db="EMBL/GenBank/DDBJ databases">
        <authorList>
            <person name="Dougan E. K."/>
            <person name="Rhodes N."/>
            <person name="Thang M."/>
            <person name="Chan C."/>
        </authorList>
    </citation>
    <scope>NUCLEOTIDE SEQUENCE</scope>
</reference>